<feature type="domain" description="N-acetyltransferase" evidence="3">
    <location>
        <begin position="2"/>
        <end position="153"/>
    </location>
</feature>
<sequence>MTCLRRFSAHDLFAFNNVNLDYFTETYHLPFYLQYLARWPEYCLCGTAPGEVVQGYILGKVEGDGPHWHGHVTAVTVAPVFRRQKLAEQLMQILEDTTIKMHNAFFVDLFVRASNAAAILMYERFGYSVYRRVLGYYSGPSPEDALGEFCGDEVSRWGVHERITVSSGCDEYHIQAPTISLAVTIADMRKAMPRDVNKLSIVPLKRAIHPHELEFD</sequence>
<organism evidence="4 5">
    <name type="scientific">Auxenochlorella protothecoides</name>
    <name type="common">Green microalga</name>
    <name type="synonym">Chlorella protothecoides</name>
    <dbReference type="NCBI Taxonomy" id="3075"/>
    <lineage>
        <taxon>Eukaryota</taxon>
        <taxon>Viridiplantae</taxon>
        <taxon>Chlorophyta</taxon>
        <taxon>core chlorophytes</taxon>
        <taxon>Trebouxiophyceae</taxon>
        <taxon>Chlorellales</taxon>
        <taxon>Chlorellaceae</taxon>
        <taxon>Auxenochlorella</taxon>
    </lineage>
</organism>
<dbReference type="PANTHER" id="PTHR45910:SF1">
    <property type="entry name" value="N-ALPHA-ACETYLTRANSFERASE 20"/>
    <property type="match status" value="1"/>
</dbReference>
<dbReference type="Pfam" id="PF00583">
    <property type="entry name" value="Acetyltransf_1"/>
    <property type="match status" value="1"/>
</dbReference>
<dbReference type="CDD" id="cd04301">
    <property type="entry name" value="NAT_SF"/>
    <property type="match status" value="1"/>
</dbReference>
<evidence type="ECO:0000259" key="3">
    <source>
        <dbReference type="PROSITE" id="PS51186"/>
    </source>
</evidence>
<evidence type="ECO:0000256" key="2">
    <source>
        <dbReference type="ARBA" id="ARBA00023315"/>
    </source>
</evidence>
<keyword evidence="1" id="KW-0808">Transferase</keyword>
<dbReference type="SUPFAM" id="SSF55729">
    <property type="entry name" value="Acyl-CoA N-acyltransferases (Nat)"/>
    <property type="match status" value="1"/>
</dbReference>
<dbReference type="PROSITE" id="PS51186">
    <property type="entry name" value="GNAT"/>
    <property type="match status" value="1"/>
</dbReference>
<comment type="caution">
    <text evidence="4">The sequence shown here is derived from an EMBL/GenBank/DDBJ whole genome shotgun (WGS) entry which is preliminary data.</text>
</comment>
<dbReference type="InterPro" id="IPR000182">
    <property type="entry name" value="GNAT_dom"/>
</dbReference>
<evidence type="ECO:0000313" key="5">
    <source>
        <dbReference type="Proteomes" id="UP000279271"/>
    </source>
</evidence>
<dbReference type="AlphaFoldDB" id="A0A3M7KX53"/>
<dbReference type="InterPro" id="IPR016181">
    <property type="entry name" value="Acyl_CoA_acyltransferase"/>
</dbReference>
<protein>
    <recommendedName>
        <fullName evidence="3">N-acetyltransferase domain-containing protein</fullName>
    </recommendedName>
</protein>
<evidence type="ECO:0000313" key="4">
    <source>
        <dbReference type="EMBL" id="RMZ53706.1"/>
    </source>
</evidence>
<dbReference type="Proteomes" id="UP000279271">
    <property type="component" value="Unassembled WGS sequence"/>
</dbReference>
<dbReference type="EMBL" id="QOKY01000196">
    <property type="protein sequence ID" value="RMZ53706.1"/>
    <property type="molecule type" value="Genomic_DNA"/>
</dbReference>
<name>A0A3M7KX53_AUXPR</name>
<proteinExistence type="predicted"/>
<dbReference type="InterPro" id="IPR051646">
    <property type="entry name" value="NatB_acetyltransferase_subunit"/>
</dbReference>
<gene>
    <name evidence="4" type="ORF">APUTEX25_003240</name>
</gene>
<dbReference type="Gene3D" id="3.40.630.30">
    <property type="match status" value="1"/>
</dbReference>
<dbReference type="GO" id="GO:0004596">
    <property type="term" value="F:protein-N-terminal amino-acid acetyltransferase activity"/>
    <property type="evidence" value="ECO:0007669"/>
    <property type="project" value="TreeGrafter"/>
</dbReference>
<accession>A0A3M7KX53</accession>
<keyword evidence="2" id="KW-0012">Acyltransferase</keyword>
<dbReference type="PANTHER" id="PTHR45910">
    <property type="entry name" value="N-ALPHA-ACETYLTRANSFERASE 20"/>
    <property type="match status" value="1"/>
</dbReference>
<dbReference type="GO" id="GO:0031416">
    <property type="term" value="C:NatB complex"/>
    <property type="evidence" value="ECO:0007669"/>
    <property type="project" value="TreeGrafter"/>
</dbReference>
<evidence type="ECO:0000256" key="1">
    <source>
        <dbReference type="ARBA" id="ARBA00022679"/>
    </source>
</evidence>
<reference evidence="5" key="1">
    <citation type="journal article" date="2018" name="Algal Res.">
        <title>Characterization of plant carbon substrate utilization by Auxenochlorella protothecoides.</title>
        <authorList>
            <person name="Vogler B.W."/>
            <person name="Starkenburg S.R."/>
            <person name="Sudasinghe N."/>
            <person name="Schambach J.Y."/>
            <person name="Rollin J.A."/>
            <person name="Pattathil S."/>
            <person name="Barry A.N."/>
        </authorList>
    </citation>
    <scope>NUCLEOTIDE SEQUENCE [LARGE SCALE GENOMIC DNA]</scope>
    <source>
        <strain evidence="5">UTEX 25</strain>
    </source>
</reference>